<feature type="domain" description="SANT" evidence="3">
    <location>
        <begin position="1011"/>
        <end position="1050"/>
    </location>
</feature>
<dbReference type="SUPFAM" id="SSF46689">
    <property type="entry name" value="Homeodomain-like"/>
    <property type="match status" value="2"/>
</dbReference>
<dbReference type="EMBL" id="BSYO01000001">
    <property type="protein sequence ID" value="GMG99382.1"/>
    <property type="molecule type" value="Genomic_DNA"/>
</dbReference>
<keyword evidence="1" id="KW-0175">Coiled coil</keyword>
<feature type="domain" description="SANT" evidence="3">
    <location>
        <begin position="794"/>
        <end position="845"/>
    </location>
</feature>
<dbReference type="Proteomes" id="UP001279734">
    <property type="component" value="Unassembled WGS sequence"/>
</dbReference>
<sequence>MPPEPLPWDRKDFFRERKHSHERPSESSLGPVARWRDSSSHGSRNEFPRWGFVPEFRRPPGPGKQGGWYLYPDEAAHGYPTPRSVDRFPEDNCFRPFGPRGDGKYTRNYRENRSAFTHKDWRGQSWENHHHHSLPPNATVKLHDVNCQKSVDDMPLHASQPHSDTLHISDQHNSKDQSNNPSDVDGLGIGQRVDKENSLGIDWKPLKWSRSGSLTSRGYGFSHSSSSRSIGGESSDTKGELLPQNTTPVESPSGDPFACASSAAPLEETTSVKKPRLGWGEGLAKYEKKKVEDPDENADRCGNKLCANKIELPHSLASNLANRSPRVAGLYECASPATPSSVACSFSPGLVDKATEIDANNFSASSAPGSQTQPEGSSFNLENLELDSIANVNPLLTELLQSEDQSTMDSGFIKSSALNKLMLLKRVVTKALECTESEVDSLENELKSLRSQFSRESSLPASTSALSIDCKEQPHKPLNMITGPLPLIVPPNGDIVVEEVTTCCNNIGEDHVEAEGEDMDSPGTAASKSVEQLSLEKPLSPDEKKNMCTEDMDNVESTNLEANTLVSCSDVERIAGSSGDSNTMIKVSSMSPHVDECPSTNRENNAYDNILASNQETAAKASEVFIKFLPNSDCGSNIVYSIRTLCRENELLVSKKFLRRKQFLRFKERVMSLKYRAFQHLWKEDLHFLSIRKSRAKSQKKLEMSSRILHTRSLKHRPSIRSRVAFPAGSSSLVPTTEIVSFTSNLLSDYQVKIHRDSLKMPALILDKKDKVLSMFISSNGLVEDPCGVEKERALINPWAPEEKEIFIDKLATFGKDFRKIASFLDHKTTADCIEFYYKNHKSECFEKTKKKPESKKLEKSLSANTYLVTSGRRWSKETNVVSLDLLGTASAIAAHIDEGMKSAKMFSGRLGDKKLEGSDCILERSSSYDIEDEREAAAADVLAGICGSLSSEAMSSCITSSVDPGEGCQEWKCQKVCSSTGQPMTSEVTQNTVDDDTCSDESCGEMDPVVWADEEKSLFVQSFLSYGKDFVAISRCVQTKSRDQCKVFYSKVRKCLGLDKTSLGPGGQRTPRNGDANGGESDTEDACVVEACSDKLGSKMDKDLQIPISDKSHDDTNHEAMNSHAEASIFGEDCDPEVKPVNQFPADRPPDNISDVAADGRGVLINGEDEKSARMQEGHNFPMAEVAVAAIASVAPSVLDDAVLDSKAAIEVATEVVGREWQNDEVGNQDAHSAANDLEGPANTGLIQCLSGTVMLNPDHSSLFLKGCLSDLSDQMEVNGNSCHKQLSAVDSVSGTEKGIQSLQDWYLRKCGRTISQTSVAGFSFPPRNKVQAKEAAGSHLPCPSGIEKQCKNDVKLFGQILTEPSVVEKQQPNAQENEEERTCQLSSVSILDRTAFFNHSKNVTSALPMHDGQANHLGPENFPMRRYGFWDGARVQPCYSSLPDSAMLLTKHPAASANYTNECHLNGALFFPSRESCSSNGVAADHQVYRVRDGVQPLRLEMKQRQDVLSELHRNGFEAVSSLQQQGRGAVKMNVVQVESSRSMGVSDPVVALKLSYAKAHVPAATGNGNGNGNIIREEGSLGGQ</sequence>
<feature type="coiled-coil region" evidence="1">
    <location>
        <begin position="425"/>
        <end position="459"/>
    </location>
</feature>
<protein>
    <recommendedName>
        <fullName evidence="3">SANT domain-containing protein</fullName>
    </recommendedName>
</protein>
<evidence type="ECO:0000313" key="4">
    <source>
        <dbReference type="EMBL" id="GMG99382.1"/>
    </source>
</evidence>
<proteinExistence type="predicted"/>
<name>A0AAD3P4T5_NEPGR</name>
<gene>
    <name evidence="4" type="ORF">Nepgr_001222</name>
</gene>
<feature type="compositionally biased region" description="Low complexity" evidence="2">
    <location>
        <begin position="216"/>
        <end position="234"/>
    </location>
</feature>
<comment type="caution">
    <text evidence="4">The sequence shown here is derived from an EMBL/GenBank/DDBJ whole genome shotgun (WGS) entry which is preliminary data.</text>
</comment>
<dbReference type="PROSITE" id="PS51293">
    <property type="entry name" value="SANT"/>
    <property type="match status" value="2"/>
</dbReference>
<reference evidence="4" key="1">
    <citation type="submission" date="2023-05" db="EMBL/GenBank/DDBJ databases">
        <title>Nepenthes gracilis genome sequencing.</title>
        <authorList>
            <person name="Fukushima K."/>
        </authorList>
    </citation>
    <scope>NUCLEOTIDE SEQUENCE</scope>
    <source>
        <strain evidence="4">SING2019-196</strain>
    </source>
</reference>
<dbReference type="InterPro" id="IPR001005">
    <property type="entry name" value="SANT/Myb"/>
</dbReference>
<dbReference type="InterPro" id="IPR017884">
    <property type="entry name" value="SANT_dom"/>
</dbReference>
<evidence type="ECO:0000256" key="1">
    <source>
        <dbReference type="SAM" id="Coils"/>
    </source>
</evidence>
<feature type="region of interest" description="Disordered" evidence="2">
    <location>
        <begin position="214"/>
        <end position="271"/>
    </location>
</feature>
<dbReference type="InterPro" id="IPR009057">
    <property type="entry name" value="Homeodomain-like_sf"/>
</dbReference>
<feature type="region of interest" description="Disordered" evidence="2">
    <location>
        <begin position="1063"/>
        <end position="1083"/>
    </location>
</feature>
<dbReference type="Gene3D" id="1.20.58.1880">
    <property type="match status" value="1"/>
</dbReference>
<dbReference type="CDD" id="cd00167">
    <property type="entry name" value="SANT"/>
    <property type="match status" value="1"/>
</dbReference>
<dbReference type="PANTHER" id="PTHR47340">
    <property type="entry name" value="DUPLICATED HOMEODOMAIN-LIKE SUPERFAMILY PROTEIN"/>
    <property type="match status" value="1"/>
</dbReference>
<feature type="region of interest" description="Disordered" evidence="2">
    <location>
        <begin position="513"/>
        <end position="547"/>
    </location>
</feature>
<feature type="compositionally biased region" description="Basic and acidic residues" evidence="2">
    <location>
        <begin position="34"/>
        <end position="47"/>
    </location>
</feature>
<dbReference type="PANTHER" id="PTHR47340:SF1">
    <property type="entry name" value="DUPLICATED HOMEODOMAIN-LIKE SUPERFAMILY PROTEIN"/>
    <property type="match status" value="1"/>
</dbReference>
<evidence type="ECO:0000259" key="3">
    <source>
        <dbReference type="PROSITE" id="PS51293"/>
    </source>
</evidence>
<evidence type="ECO:0000256" key="2">
    <source>
        <dbReference type="SAM" id="MobiDB-lite"/>
    </source>
</evidence>
<feature type="compositionally biased region" description="Basic and acidic residues" evidence="2">
    <location>
        <begin position="164"/>
        <end position="175"/>
    </location>
</feature>
<evidence type="ECO:0000313" key="5">
    <source>
        <dbReference type="Proteomes" id="UP001279734"/>
    </source>
</evidence>
<dbReference type="Pfam" id="PF00249">
    <property type="entry name" value="Myb_DNA-binding"/>
    <property type="match status" value="1"/>
</dbReference>
<organism evidence="4 5">
    <name type="scientific">Nepenthes gracilis</name>
    <name type="common">Slender pitcher plant</name>
    <dbReference type="NCBI Taxonomy" id="150966"/>
    <lineage>
        <taxon>Eukaryota</taxon>
        <taxon>Viridiplantae</taxon>
        <taxon>Streptophyta</taxon>
        <taxon>Embryophyta</taxon>
        <taxon>Tracheophyta</taxon>
        <taxon>Spermatophyta</taxon>
        <taxon>Magnoliopsida</taxon>
        <taxon>eudicotyledons</taxon>
        <taxon>Gunneridae</taxon>
        <taxon>Pentapetalae</taxon>
        <taxon>Caryophyllales</taxon>
        <taxon>Nepenthaceae</taxon>
        <taxon>Nepenthes</taxon>
    </lineage>
</organism>
<dbReference type="Gene3D" id="1.10.10.60">
    <property type="entry name" value="Homeodomain-like"/>
    <property type="match status" value="1"/>
</dbReference>
<feature type="region of interest" description="Disordered" evidence="2">
    <location>
        <begin position="1"/>
        <end position="58"/>
    </location>
</feature>
<keyword evidence="5" id="KW-1185">Reference proteome</keyword>
<accession>A0AAD3P4T5</accession>
<dbReference type="SMART" id="SM00717">
    <property type="entry name" value="SANT"/>
    <property type="match status" value="2"/>
</dbReference>
<feature type="region of interest" description="Disordered" evidence="2">
    <location>
        <begin position="153"/>
        <end position="190"/>
    </location>
</feature>